<reference evidence="4 5" key="1">
    <citation type="submission" date="2018-10" db="EMBL/GenBank/DDBJ databases">
        <title>A high-quality apple genome assembly.</title>
        <authorList>
            <person name="Hu J."/>
        </authorList>
    </citation>
    <scope>NUCLEOTIDE SEQUENCE [LARGE SCALE GENOMIC DNA]</scope>
    <source>
        <strain evidence="5">cv. HFTH1</strain>
        <tissue evidence="4">Young leaf</tissue>
    </source>
</reference>
<feature type="region of interest" description="Disordered" evidence="3">
    <location>
        <begin position="19"/>
        <end position="48"/>
    </location>
</feature>
<dbReference type="Proteomes" id="UP000290289">
    <property type="component" value="Chromosome 6"/>
</dbReference>
<organism evidence="4 5">
    <name type="scientific">Malus domestica</name>
    <name type="common">Apple</name>
    <name type="synonym">Pyrus malus</name>
    <dbReference type="NCBI Taxonomy" id="3750"/>
    <lineage>
        <taxon>Eukaryota</taxon>
        <taxon>Viridiplantae</taxon>
        <taxon>Streptophyta</taxon>
        <taxon>Embryophyta</taxon>
        <taxon>Tracheophyta</taxon>
        <taxon>Spermatophyta</taxon>
        <taxon>Magnoliopsida</taxon>
        <taxon>eudicotyledons</taxon>
        <taxon>Gunneridae</taxon>
        <taxon>Pentapetalae</taxon>
        <taxon>rosids</taxon>
        <taxon>fabids</taxon>
        <taxon>Rosales</taxon>
        <taxon>Rosaceae</taxon>
        <taxon>Amygdaloideae</taxon>
        <taxon>Maleae</taxon>
        <taxon>Malus</taxon>
    </lineage>
</organism>
<evidence type="ECO:0000313" key="5">
    <source>
        <dbReference type="Proteomes" id="UP000290289"/>
    </source>
</evidence>
<evidence type="ECO:0000256" key="2">
    <source>
        <dbReference type="PROSITE-ProRule" id="PRU00708"/>
    </source>
</evidence>
<dbReference type="PROSITE" id="PS51375">
    <property type="entry name" value="PPR"/>
    <property type="match status" value="1"/>
</dbReference>
<evidence type="ECO:0000256" key="3">
    <source>
        <dbReference type="SAM" id="MobiDB-lite"/>
    </source>
</evidence>
<keyword evidence="1" id="KW-0677">Repeat</keyword>
<evidence type="ECO:0000313" key="4">
    <source>
        <dbReference type="EMBL" id="RXH96391.1"/>
    </source>
</evidence>
<dbReference type="PANTHER" id="PTHR47926:SF347">
    <property type="entry name" value="PENTATRICOPEPTIDE REPEAT-CONTAINING PROTEIN"/>
    <property type="match status" value="1"/>
</dbReference>
<dbReference type="Gene3D" id="1.25.40.10">
    <property type="entry name" value="Tetratricopeptide repeat domain"/>
    <property type="match status" value="2"/>
</dbReference>
<dbReference type="InterPro" id="IPR011990">
    <property type="entry name" value="TPR-like_helical_dom_sf"/>
</dbReference>
<dbReference type="InterPro" id="IPR002885">
    <property type="entry name" value="PPR_rpt"/>
</dbReference>
<proteinExistence type="predicted"/>
<dbReference type="EMBL" id="RDQH01000332">
    <property type="protein sequence ID" value="RXH96391.1"/>
    <property type="molecule type" value="Genomic_DNA"/>
</dbReference>
<feature type="repeat" description="PPR" evidence="2">
    <location>
        <begin position="208"/>
        <end position="242"/>
    </location>
</feature>
<dbReference type="AlphaFoldDB" id="A0A498JTA7"/>
<feature type="compositionally biased region" description="Low complexity" evidence="3">
    <location>
        <begin position="19"/>
        <end position="43"/>
    </location>
</feature>
<gene>
    <name evidence="4" type="ORF">DVH24_008895</name>
</gene>
<evidence type="ECO:0008006" key="6">
    <source>
        <dbReference type="Google" id="ProtNLM"/>
    </source>
</evidence>
<dbReference type="PANTHER" id="PTHR47926">
    <property type="entry name" value="PENTATRICOPEPTIDE REPEAT-CONTAINING PROTEIN"/>
    <property type="match status" value="1"/>
</dbReference>
<protein>
    <recommendedName>
        <fullName evidence="6">Pentatricopeptide repeat-containing protein</fullName>
    </recommendedName>
</protein>
<dbReference type="InterPro" id="IPR046960">
    <property type="entry name" value="PPR_At4g14850-like_plant"/>
</dbReference>
<accession>A0A498JTA7</accession>
<sequence length="418" mass="46913">MKQFFRPKHTLVFTSSTSTSTTTISRPFSSSSSSPASDSRSTICNPSTGALQLGRGKTRVANPSPRFHLPKTQLRTNRKQPKANQTLKRYLKSNSATKALLLFRDVLRKSPSTTDTYALLFVIIKACTQKSVSRESNCMPFLLDHIGFCLCRQPNEALQLFRQMQMHNVEPDQVTLTVALSACADLGALEMGEWIDAYVCHKHGFDTDLCLNNALVNMYAKCGDIGTARRLFDNIREKDVMTCTSMIVGACTTWTSRRSAYPFRKNERSNHARMMEEGKRHFRSMSQEYGLKPREAHFGCMGLQMQWCGGLCSAHAASTETLNLARKLEPSYAGDDVTLSNIHAAKGMWDRKTIVRDRMKQRRSPGCSLIEVGRSISEFVSADVDHPLRTEIYQILRQLIASMKAYSYSPELSSLNGC</sequence>
<name>A0A498JTA7_MALDO</name>
<comment type="caution">
    <text evidence="4">The sequence shown here is derived from an EMBL/GenBank/DDBJ whole genome shotgun (WGS) entry which is preliminary data.</text>
</comment>
<keyword evidence="5" id="KW-1185">Reference proteome</keyword>
<dbReference type="GO" id="GO:0009451">
    <property type="term" value="P:RNA modification"/>
    <property type="evidence" value="ECO:0007669"/>
    <property type="project" value="InterPro"/>
</dbReference>
<dbReference type="GO" id="GO:0003723">
    <property type="term" value="F:RNA binding"/>
    <property type="evidence" value="ECO:0007669"/>
    <property type="project" value="InterPro"/>
</dbReference>
<evidence type="ECO:0000256" key="1">
    <source>
        <dbReference type="ARBA" id="ARBA00022737"/>
    </source>
</evidence>
<dbReference type="NCBIfam" id="TIGR00756">
    <property type="entry name" value="PPR"/>
    <property type="match status" value="1"/>
</dbReference>
<dbReference type="Pfam" id="PF01535">
    <property type="entry name" value="PPR"/>
    <property type="match status" value="2"/>
</dbReference>